<dbReference type="InterPro" id="IPR050951">
    <property type="entry name" value="Retrovirus_Pol_polyprotein"/>
</dbReference>
<dbReference type="Gene3D" id="3.30.420.10">
    <property type="entry name" value="Ribonuclease H-like superfamily/Ribonuclease H"/>
    <property type="match status" value="1"/>
</dbReference>
<dbReference type="PANTHER" id="PTHR37984">
    <property type="entry name" value="PROTEIN CBG26694"/>
    <property type="match status" value="1"/>
</dbReference>
<dbReference type="PROSITE" id="PS50994">
    <property type="entry name" value="INTEGRASE"/>
    <property type="match status" value="1"/>
</dbReference>
<name>A0ABQ9G9Z7_9NEOP</name>
<evidence type="ECO:0000313" key="2">
    <source>
        <dbReference type="EMBL" id="KAJ8868346.1"/>
    </source>
</evidence>
<feature type="domain" description="Integrase catalytic" evidence="1">
    <location>
        <begin position="1"/>
        <end position="63"/>
    </location>
</feature>
<dbReference type="Pfam" id="PF00665">
    <property type="entry name" value="rve"/>
    <property type="match status" value="1"/>
</dbReference>
<dbReference type="Proteomes" id="UP001159363">
    <property type="component" value="Chromosome 13"/>
</dbReference>
<dbReference type="EMBL" id="JARBHB010000014">
    <property type="protein sequence ID" value="KAJ8868346.1"/>
    <property type="molecule type" value="Genomic_DNA"/>
</dbReference>
<dbReference type="InterPro" id="IPR036397">
    <property type="entry name" value="RNaseH_sf"/>
</dbReference>
<organism evidence="2 3">
    <name type="scientific">Dryococelus australis</name>
    <dbReference type="NCBI Taxonomy" id="614101"/>
    <lineage>
        <taxon>Eukaryota</taxon>
        <taxon>Metazoa</taxon>
        <taxon>Ecdysozoa</taxon>
        <taxon>Arthropoda</taxon>
        <taxon>Hexapoda</taxon>
        <taxon>Insecta</taxon>
        <taxon>Pterygota</taxon>
        <taxon>Neoptera</taxon>
        <taxon>Polyneoptera</taxon>
        <taxon>Phasmatodea</taxon>
        <taxon>Verophasmatodea</taxon>
        <taxon>Anareolatae</taxon>
        <taxon>Phasmatidae</taxon>
        <taxon>Eurycanthinae</taxon>
        <taxon>Dryococelus</taxon>
    </lineage>
</organism>
<dbReference type="PANTHER" id="PTHR37984:SF5">
    <property type="entry name" value="PROTEIN NYNRIN-LIKE"/>
    <property type="match status" value="1"/>
</dbReference>
<accession>A0ABQ9G9Z7</accession>
<dbReference type="SUPFAM" id="SSF53098">
    <property type="entry name" value="Ribonuclease H-like"/>
    <property type="match status" value="1"/>
</dbReference>
<proteinExistence type="predicted"/>
<comment type="caution">
    <text evidence="2">The sequence shown here is derived from an EMBL/GenBank/DDBJ whole genome shotgun (WGS) entry which is preliminary data.</text>
</comment>
<evidence type="ECO:0000313" key="3">
    <source>
        <dbReference type="Proteomes" id="UP001159363"/>
    </source>
</evidence>
<dbReference type="InterPro" id="IPR001584">
    <property type="entry name" value="Integrase_cat-core"/>
</dbReference>
<sequence>MVVTDYYSRFFEIITISSLADEVVIRHLKEVFSRFGIPEIVQADNGTQFLSERFREFSSSYNFTSNDGLEAAVKVAKQVLKMMTFLPHSWRIAPHHLRMGSVHQKENSKTSLQADRYKKRHRVRQLEDLKVGKVVWISDLREYDTIEQIGPKPMSYTVRTSRGSYRHNIWFLVPAPYKDGNVVRLMRRKKPVDVNKEESDGEDFKGFEMDKKTESTEICTCGYTPSREGTLQTVRCRSDR</sequence>
<dbReference type="InterPro" id="IPR012337">
    <property type="entry name" value="RNaseH-like_sf"/>
</dbReference>
<reference evidence="2 3" key="1">
    <citation type="submission" date="2023-02" db="EMBL/GenBank/DDBJ databases">
        <title>LHISI_Scaffold_Assembly.</title>
        <authorList>
            <person name="Stuart O.P."/>
            <person name="Cleave R."/>
            <person name="Magrath M.J.L."/>
            <person name="Mikheyev A.S."/>
        </authorList>
    </citation>
    <scope>NUCLEOTIDE SEQUENCE [LARGE SCALE GENOMIC DNA]</scope>
    <source>
        <strain evidence="2">Daus_M_001</strain>
        <tissue evidence="2">Leg muscle</tissue>
    </source>
</reference>
<keyword evidence="3" id="KW-1185">Reference proteome</keyword>
<gene>
    <name evidence="2" type="ORF">PR048_029862</name>
</gene>
<feature type="non-terminal residue" evidence="2">
    <location>
        <position position="240"/>
    </location>
</feature>
<evidence type="ECO:0000259" key="1">
    <source>
        <dbReference type="PROSITE" id="PS50994"/>
    </source>
</evidence>
<protein>
    <recommendedName>
        <fullName evidence="1">Integrase catalytic domain-containing protein</fullName>
    </recommendedName>
</protein>